<feature type="transmembrane region" description="Helical" evidence="1">
    <location>
        <begin position="38"/>
        <end position="58"/>
    </location>
</feature>
<evidence type="ECO:0000256" key="1">
    <source>
        <dbReference type="SAM" id="Phobius"/>
    </source>
</evidence>
<name>A0ABT4DFR6_9CLOT</name>
<comment type="caution">
    <text evidence="2">The sequence shown here is derived from an EMBL/GenBank/DDBJ whole genome shotgun (WGS) entry which is preliminary data.</text>
</comment>
<dbReference type="Proteomes" id="UP001144612">
    <property type="component" value="Unassembled WGS sequence"/>
</dbReference>
<feature type="transmembrane region" description="Helical" evidence="1">
    <location>
        <begin position="6"/>
        <end position="26"/>
    </location>
</feature>
<keyword evidence="1" id="KW-0472">Membrane</keyword>
<evidence type="ECO:0000313" key="3">
    <source>
        <dbReference type="Proteomes" id="UP001144612"/>
    </source>
</evidence>
<keyword evidence="1" id="KW-0812">Transmembrane</keyword>
<proteinExistence type="predicted"/>
<dbReference type="RefSeq" id="WP_268062306.1">
    <property type="nucleotide sequence ID" value="NZ_JAPQFJ010000017.1"/>
</dbReference>
<reference evidence="2" key="1">
    <citation type="submission" date="2022-12" db="EMBL/GenBank/DDBJ databases">
        <title>Clostridium sp. nov., isolated from industrial wastewater.</title>
        <authorList>
            <person name="Jiayan W."/>
        </authorList>
    </citation>
    <scope>NUCLEOTIDE SEQUENCE</scope>
    <source>
        <strain evidence="2">ZC22-4</strain>
    </source>
</reference>
<organism evidence="2 3">
    <name type="scientific">Clostridium brassicae</name>
    <dbReference type="NCBI Taxonomy" id="2999072"/>
    <lineage>
        <taxon>Bacteria</taxon>
        <taxon>Bacillati</taxon>
        <taxon>Bacillota</taxon>
        <taxon>Clostridia</taxon>
        <taxon>Eubacteriales</taxon>
        <taxon>Clostridiaceae</taxon>
        <taxon>Clostridium</taxon>
    </lineage>
</organism>
<gene>
    <name evidence="2" type="ORF">OW729_14705</name>
</gene>
<keyword evidence="3" id="KW-1185">Reference proteome</keyword>
<accession>A0ABT4DFR6</accession>
<sequence length="81" mass="8992">MSDNVGIKIFGVIFLLIIIVLADFNDLLNPNYPQKARVVYFSIIAINLIVSILLINGVEIISPGMVLEKIVRLFVPGRPVQ</sequence>
<keyword evidence="1" id="KW-1133">Transmembrane helix</keyword>
<protein>
    <submittedName>
        <fullName evidence="2">Uncharacterized protein</fullName>
    </submittedName>
</protein>
<evidence type="ECO:0000313" key="2">
    <source>
        <dbReference type="EMBL" id="MCY6959869.1"/>
    </source>
</evidence>
<dbReference type="EMBL" id="JAPQFJ010000017">
    <property type="protein sequence ID" value="MCY6959869.1"/>
    <property type="molecule type" value="Genomic_DNA"/>
</dbReference>